<evidence type="ECO:0000259" key="8">
    <source>
        <dbReference type="Pfam" id="PF14767"/>
    </source>
</evidence>
<dbReference type="PANTHER" id="PTHR31742">
    <property type="entry name" value="RPA-INTERACTING PROTEIN RPAIN"/>
    <property type="match status" value="1"/>
</dbReference>
<evidence type="ECO:0000259" key="7">
    <source>
        <dbReference type="Pfam" id="PF14766"/>
    </source>
</evidence>
<dbReference type="GO" id="GO:0005634">
    <property type="term" value="C:nucleus"/>
    <property type="evidence" value="ECO:0007669"/>
    <property type="project" value="UniProtKB-SubCell"/>
</dbReference>
<keyword evidence="4" id="KW-0862">Zinc</keyword>
<dbReference type="InterPro" id="IPR028155">
    <property type="entry name" value="RPA_interact_central"/>
</dbReference>
<comment type="subcellular location">
    <subcellularLocation>
        <location evidence="1">Nucleus</location>
    </subcellularLocation>
</comment>
<dbReference type="InterPro" id="IPR028159">
    <property type="entry name" value="RPA_interact_C_dom"/>
</dbReference>
<reference evidence="10 11" key="1">
    <citation type="submission" date="2024-01" db="EMBL/GenBank/DDBJ databases">
        <title>Genome assemblies of Stephania.</title>
        <authorList>
            <person name="Yang L."/>
        </authorList>
    </citation>
    <scope>NUCLEOTIDE SEQUENCE [LARGE SCALE GENOMIC DNA]</scope>
    <source>
        <strain evidence="10">JXDWG</strain>
        <tissue evidence="10">Leaf</tissue>
    </source>
</reference>
<keyword evidence="11" id="KW-1185">Reference proteome</keyword>
<organism evidence="10 11">
    <name type="scientific">Stephania cephalantha</name>
    <dbReference type="NCBI Taxonomy" id="152367"/>
    <lineage>
        <taxon>Eukaryota</taxon>
        <taxon>Viridiplantae</taxon>
        <taxon>Streptophyta</taxon>
        <taxon>Embryophyta</taxon>
        <taxon>Tracheophyta</taxon>
        <taxon>Spermatophyta</taxon>
        <taxon>Magnoliopsida</taxon>
        <taxon>Ranunculales</taxon>
        <taxon>Menispermaceae</taxon>
        <taxon>Menispermoideae</taxon>
        <taxon>Cissampelideae</taxon>
        <taxon>Stephania</taxon>
    </lineage>
</organism>
<dbReference type="InterPro" id="IPR028156">
    <property type="entry name" value="RIP"/>
</dbReference>
<evidence type="ECO:0000256" key="6">
    <source>
        <dbReference type="SAM" id="MobiDB-lite"/>
    </source>
</evidence>
<feature type="region of interest" description="Disordered" evidence="6">
    <location>
        <begin position="72"/>
        <end position="101"/>
    </location>
</feature>
<dbReference type="AlphaFoldDB" id="A0AAP0F769"/>
<comment type="caution">
    <text evidence="10">The sequence shown here is derived from an EMBL/GenBank/DDBJ whole genome shotgun (WGS) entry which is preliminary data.</text>
</comment>
<evidence type="ECO:0000259" key="9">
    <source>
        <dbReference type="Pfam" id="PF14768"/>
    </source>
</evidence>
<sequence>MQELKMSQPLQENQLKPYARWMYTVLWILRITRCITRSSFGVTRSYCERSPLKRANQKPQTEPTLFRSQILAGTQRERERETKMEEQKPRRRPSMKAHQSNWRAKLRQNCLKRVQEDRTRLMWKMRLSMQSPDRKEMMESTMRDIVSDELKKMKSSAMSTSIDQDDDVLWEYDGIHVNLQSPETECEDLMIEMQRIFYEDLRREKGFIEEEDYDGIWDGGEEDELLAQELFEHVQLNNEQVIWCPICKRGKLQEDLHLIYCSCCKLQLPRGDEVSLELLQVRLGEAFSEHLDRGVSEDTEVPPRDYLQPQGFVY</sequence>
<dbReference type="PANTHER" id="PTHR31742:SF1">
    <property type="entry name" value="RPA-INTERACTING PROTEIN"/>
    <property type="match status" value="1"/>
</dbReference>
<protein>
    <recommendedName>
        <fullName evidence="12">RPA-interacting protein</fullName>
    </recommendedName>
</protein>
<gene>
    <name evidence="10" type="ORF">Scep_022973</name>
</gene>
<evidence type="ECO:0000256" key="5">
    <source>
        <dbReference type="ARBA" id="ARBA00023242"/>
    </source>
</evidence>
<evidence type="ECO:0000256" key="4">
    <source>
        <dbReference type="ARBA" id="ARBA00022833"/>
    </source>
</evidence>
<dbReference type="GO" id="GO:0006606">
    <property type="term" value="P:protein import into nucleus"/>
    <property type="evidence" value="ECO:0007669"/>
    <property type="project" value="TreeGrafter"/>
</dbReference>
<name>A0AAP0F769_9MAGN</name>
<accession>A0AAP0F769</accession>
<feature type="domain" description="RPA-interacting protein central" evidence="8">
    <location>
        <begin position="140"/>
        <end position="223"/>
    </location>
</feature>
<feature type="domain" description="RPA-interacting protein N-terminal" evidence="7">
    <location>
        <begin position="90"/>
        <end position="128"/>
    </location>
</feature>
<keyword evidence="2" id="KW-0479">Metal-binding</keyword>
<evidence type="ECO:0008006" key="12">
    <source>
        <dbReference type="Google" id="ProtNLM"/>
    </source>
</evidence>
<dbReference type="Pfam" id="PF14766">
    <property type="entry name" value="RPA_interact_N"/>
    <property type="match status" value="1"/>
</dbReference>
<evidence type="ECO:0000256" key="2">
    <source>
        <dbReference type="ARBA" id="ARBA00022723"/>
    </source>
</evidence>
<dbReference type="Pfam" id="PF14768">
    <property type="entry name" value="RPA_interact_C"/>
    <property type="match status" value="1"/>
</dbReference>
<dbReference type="GO" id="GO:0008270">
    <property type="term" value="F:zinc ion binding"/>
    <property type="evidence" value="ECO:0007669"/>
    <property type="project" value="UniProtKB-KW"/>
</dbReference>
<evidence type="ECO:0000256" key="3">
    <source>
        <dbReference type="ARBA" id="ARBA00022771"/>
    </source>
</evidence>
<dbReference type="Pfam" id="PF14767">
    <property type="entry name" value="RPA_interact_M"/>
    <property type="match status" value="1"/>
</dbReference>
<feature type="domain" description="RPA-interacting protein C-terminal" evidence="9">
    <location>
        <begin position="243"/>
        <end position="295"/>
    </location>
</feature>
<feature type="compositionally biased region" description="Basic and acidic residues" evidence="6">
    <location>
        <begin position="75"/>
        <end position="88"/>
    </location>
</feature>
<dbReference type="Proteomes" id="UP001419268">
    <property type="component" value="Unassembled WGS sequence"/>
</dbReference>
<evidence type="ECO:0000256" key="1">
    <source>
        <dbReference type="ARBA" id="ARBA00004123"/>
    </source>
</evidence>
<keyword evidence="3" id="KW-0863">Zinc-finger</keyword>
<dbReference type="EMBL" id="JBBNAG010000009">
    <property type="protein sequence ID" value="KAK9106129.1"/>
    <property type="molecule type" value="Genomic_DNA"/>
</dbReference>
<proteinExistence type="predicted"/>
<evidence type="ECO:0000313" key="10">
    <source>
        <dbReference type="EMBL" id="KAK9106129.1"/>
    </source>
</evidence>
<keyword evidence="5" id="KW-0539">Nucleus</keyword>
<dbReference type="InterPro" id="IPR028158">
    <property type="entry name" value="RPA_interact_N_dom"/>
</dbReference>
<evidence type="ECO:0000313" key="11">
    <source>
        <dbReference type="Proteomes" id="UP001419268"/>
    </source>
</evidence>